<dbReference type="KEGG" id="cmv:CMUST_12870"/>
<dbReference type="GO" id="GO:0016779">
    <property type="term" value="F:nucleotidyltransferase activity"/>
    <property type="evidence" value="ECO:0007669"/>
    <property type="project" value="UniProtKB-KW"/>
</dbReference>
<dbReference type="Proteomes" id="UP000035199">
    <property type="component" value="Chromosome"/>
</dbReference>
<dbReference type="GO" id="GO:0005524">
    <property type="term" value="F:ATP binding"/>
    <property type="evidence" value="ECO:0007669"/>
    <property type="project" value="UniProtKB-KW"/>
</dbReference>
<evidence type="ECO:0000256" key="1">
    <source>
        <dbReference type="ARBA" id="ARBA00001946"/>
    </source>
</evidence>
<evidence type="ECO:0000256" key="2">
    <source>
        <dbReference type="ARBA" id="ARBA00022649"/>
    </source>
</evidence>
<keyword evidence="6" id="KW-0547">Nucleotide-binding</keyword>
<dbReference type="AlphaFoldDB" id="A0A0G3H0E3"/>
<dbReference type="PANTHER" id="PTHR33571:SF14">
    <property type="entry name" value="PROTEIN ADENYLYLTRANSFERASE MJ0435-RELATED"/>
    <property type="match status" value="1"/>
</dbReference>
<evidence type="ECO:0000313" key="11">
    <source>
        <dbReference type="EMBL" id="AKK06871.1"/>
    </source>
</evidence>
<dbReference type="Pfam" id="PF01909">
    <property type="entry name" value="NTP_transf_2"/>
    <property type="match status" value="1"/>
</dbReference>
<dbReference type="RefSeq" id="WP_047262812.1">
    <property type="nucleotide sequence ID" value="NZ_CP011542.1"/>
</dbReference>
<dbReference type="OrthoDB" id="9803128at2"/>
<evidence type="ECO:0000256" key="9">
    <source>
        <dbReference type="ARBA" id="ARBA00038276"/>
    </source>
</evidence>
<dbReference type="GO" id="GO:0046872">
    <property type="term" value="F:metal ion binding"/>
    <property type="evidence" value="ECO:0007669"/>
    <property type="project" value="UniProtKB-KW"/>
</dbReference>
<comment type="similarity">
    <text evidence="9">Belongs to the MntA antitoxin family.</text>
</comment>
<dbReference type="Gene3D" id="3.30.460.10">
    <property type="entry name" value="Beta Polymerase, domain 2"/>
    <property type="match status" value="1"/>
</dbReference>
<keyword evidence="8" id="KW-0460">Magnesium</keyword>
<keyword evidence="12" id="KW-1185">Reference proteome</keyword>
<evidence type="ECO:0000313" key="12">
    <source>
        <dbReference type="Proteomes" id="UP000035199"/>
    </source>
</evidence>
<keyword evidence="2" id="KW-1277">Toxin-antitoxin system</keyword>
<dbReference type="InterPro" id="IPR002934">
    <property type="entry name" value="Polymerase_NTP_transf_dom"/>
</dbReference>
<protein>
    <submittedName>
        <fullName evidence="11">Putative nucleotidyltransferase</fullName>
    </submittedName>
</protein>
<dbReference type="PANTHER" id="PTHR33571">
    <property type="entry name" value="SSL8005 PROTEIN"/>
    <property type="match status" value="1"/>
</dbReference>
<keyword evidence="4" id="KW-0548">Nucleotidyltransferase</keyword>
<evidence type="ECO:0000256" key="7">
    <source>
        <dbReference type="ARBA" id="ARBA00022840"/>
    </source>
</evidence>
<gene>
    <name evidence="11" type="ORF">CMUST_12870</name>
</gene>
<evidence type="ECO:0000256" key="5">
    <source>
        <dbReference type="ARBA" id="ARBA00022723"/>
    </source>
</evidence>
<dbReference type="InterPro" id="IPR043519">
    <property type="entry name" value="NT_sf"/>
</dbReference>
<dbReference type="InterPro" id="IPR052038">
    <property type="entry name" value="Type-VII_TA_antitoxin"/>
</dbReference>
<keyword evidence="7" id="KW-0067">ATP-binding</keyword>
<evidence type="ECO:0000256" key="8">
    <source>
        <dbReference type="ARBA" id="ARBA00022842"/>
    </source>
</evidence>
<dbReference type="SUPFAM" id="SSF81301">
    <property type="entry name" value="Nucleotidyltransferase"/>
    <property type="match status" value="1"/>
</dbReference>
<name>A0A0G3H0E3_9CORY</name>
<accession>A0A0G3H0E3</accession>
<reference evidence="12" key="2">
    <citation type="submission" date="2015-05" db="EMBL/GenBank/DDBJ databases">
        <title>Complete genome sequence of Corynebacterium mustelae DSM 45274, isolated from various tissues of a male ferret with lethal sepsis.</title>
        <authorList>
            <person name="Ruckert C."/>
            <person name="Albersmeier A."/>
            <person name="Winkler A."/>
            <person name="Tauch A."/>
        </authorList>
    </citation>
    <scope>NUCLEOTIDE SEQUENCE [LARGE SCALE GENOMIC DNA]</scope>
    <source>
        <strain evidence="12">DSM 45274</strain>
    </source>
</reference>
<sequence length="101" mass="11259">MITPSTSTQNYDLPKKQIVLAILRKFGVVRAQLFGSAARGELGPNSDIDLLVELDGKVDYGKLLLLSEELEVATGRRFDVLTSIKEVFRPYIEPELVELPL</sequence>
<dbReference type="PATRIC" id="fig|571915.4.peg.2757"/>
<reference evidence="11 12" key="1">
    <citation type="journal article" date="2015" name="Genome Announc.">
        <title>Complete Genome Sequence of the Type Strain Corynebacterium mustelae DSM 45274, Isolated from Various Tissues of a Male Ferret with Lethal Sepsis.</title>
        <authorList>
            <person name="Ruckert C."/>
            <person name="Eimer J."/>
            <person name="Winkler A."/>
            <person name="Tauch A."/>
        </authorList>
    </citation>
    <scope>NUCLEOTIDE SEQUENCE [LARGE SCALE GENOMIC DNA]</scope>
    <source>
        <strain evidence="11 12">DSM 45274</strain>
    </source>
</reference>
<organism evidence="11 12">
    <name type="scientific">Corynebacterium mustelae</name>
    <dbReference type="NCBI Taxonomy" id="571915"/>
    <lineage>
        <taxon>Bacteria</taxon>
        <taxon>Bacillati</taxon>
        <taxon>Actinomycetota</taxon>
        <taxon>Actinomycetes</taxon>
        <taxon>Mycobacteriales</taxon>
        <taxon>Corynebacteriaceae</taxon>
        <taxon>Corynebacterium</taxon>
    </lineage>
</organism>
<keyword evidence="3 11" id="KW-0808">Transferase</keyword>
<evidence type="ECO:0000259" key="10">
    <source>
        <dbReference type="Pfam" id="PF01909"/>
    </source>
</evidence>
<evidence type="ECO:0000256" key="4">
    <source>
        <dbReference type="ARBA" id="ARBA00022695"/>
    </source>
</evidence>
<dbReference type="EMBL" id="CP011542">
    <property type="protein sequence ID" value="AKK06871.1"/>
    <property type="molecule type" value="Genomic_DNA"/>
</dbReference>
<keyword evidence="5" id="KW-0479">Metal-binding</keyword>
<dbReference type="CDD" id="cd05403">
    <property type="entry name" value="NT_KNTase_like"/>
    <property type="match status" value="1"/>
</dbReference>
<evidence type="ECO:0000256" key="3">
    <source>
        <dbReference type="ARBA" id="ARBA00022679"/>
    </source>
</evidence>
<comment type="cofactor">
    <cofactor evidence="1">
        <name>Mg(2+)</name>
        <dbReference type="ChEBI" id="CHEBI:18420"/>
    </cofactor>
</comment>
<proteinExistence type="inferred from homology"/>
<feature type="domain" description="Polymerase nucleotidyl transferase" evidence="10">
    <location>
        <begin position="16"/>
        <end position="93"/>
    </location>
</feature>
<dbReference type="STRING" id="571915.CMUST_12870"/>
<evidence type="ECO:0000256" key="6">
    <source>
        <dbReference type="ARBA" id="ARBA00022741"/>
    </source>
</evidence>